<dbReference type="Proteomes" id="UP000664203">
    <property type="component" value="Unassembled WGS sequence"/>
</dbReference>
<accession>A0A8H3EV66</accession>
<evidence type="ECO:0000313" key="3">
    <source>
        <dbReference type="Proteomes" id="UP000664203"/>
    </source>
</evidence>
<evidence type="ECO:0000313" key="2">
    <source>
        <dbReference type="EMBL" id="CAF9914096.1"/>
    </source>
</evidence>
<protein>
    <submittedName>
        <fullName evidence="2">Uncharacterized protein</fullName>
    </submittedName>
</protein>
<feature type="region of interest" description="Disordered" evidence="1">
    <location>
        <begin position="1"/>
        <end position="90"/>
    </location>
</feature>
<gene>
    <name evidence="2" type="ORF">ALECFALPRED_009290</name>
</gene>
<proteinExistence type="predicted"/>
<evidence type="ECO:0000256" key="1">
    <source>
        <dbReference type="SAM" id="MobiDB-lite"/>
    </source>
</evidence>
<dbReference type="AlphaFoldDB" id="A0A8H3EV66"/>
<organism evidence="2 3">
    <name type="scientific">Alectoria fallacina</name>
    <dbReference type="NCBI Taxonomy" id="1903189"/>
    <lineage>
        <taxon>Eukaryota</taxon>
        <taxon>Fungi</taxon>
        <taxon>Dikarya</taxon>
        <taxon>Ascomycota</taxon>
        <taxon>Pezizomycotina</taxon>
        <taxon>Lecanoromycetes</taxon>
        <taxon>OSLEUM clade</taxon>
        <taxon>Lecanoromycetidae</taxon>
        <taxon>Lecanorales</taxon>
        <taxon>Lecanorineae</taxon>
        <taxon>Parmeliaceae</taxon>
        <taxon>Alectoria</taxon>
    </lineage>
</organism>
<keyword evidence="3" id="KW-1185">Reference proteome</keyword>
<reference evidence="2" key="1">
    <citation type="submission" date="2021-03" db="EMBL/GenBank/DDBJ databases">
        <authorList>
            <person name="Tagirdzhanova G."/>
        </authorList>
    </citation>
    <scope>NUCLEOTIDE SEQUENCE</scope>
</reference>
<dbReference type="EMBL" id="CAJPDR010000068">
    <property type="protein sequence ID" value="CAF9914096.1"/>
    <property type="molecule type" value="Genomic_DNA"/>
</dbReference>
<comment type="caution">
    <text evidence="2">The sequence shown here is derived from an EMBL/GenBank/DDBJ whole genome shotgun (WGS) entry which is preliminary data.</text>
</comment>
<feature type="compositionally biased region" description="Basic and acidic residues" evidence="1">
    <location>
        <begin position="25"/>
        <end position="34"/>
    </location>
</feature>
<feature type="compositionally biased region" description="Basic and acidic residues" evidence="1">
    <location>
        <begin position="1"/>
        <end position="12"/>
    </location>
</feature>
<sequence>MPSLSPERERGLHLAAPSRLALDQGQERQAEHKQPMATDEMESEMGENAAEVQRGARRGVGVEAELDDDTEIAVTPDLQAVAPHYPKAQR</sequence>
<name>A0A8H3EV66_9LECA</name>